<accession>A0A368GZ98</accession>
<dbReference type="Gene3D" id="3.40.33.10">
    <property type="entry name" value="CAP"/>
    <property type="match status" value="1"/>
</dbReference>
<protein>
    <submittedName>
        <fullName evidence="1">Uncharacterized protein</fullName>
    </submittedName>
</protein>
<evidence type="ECO:0000313" key="2">
    <source>
        <dbReference type="Proteomes" id="UP000252519"/>
    </source>
</evidence>
<keyword evidence="2" id="KW-1185">Reference proteome</keyword>
<dbReference type="EMBL" id="JOJR01000030">
    <property type="protein sequence ID" value="RCN49693.1"/>
    <property type="molecule type" value="Genomic_DNA"/>
</dbReference>
<dbReference type="OrthoDB" id="5868581at2759"/>
<comment type="caution">
    <text evidence="1">The sequence shown here is derived from an EMBL/GenBank/DDBJ whole genome shotgun (WGS) entry which is preliminary data.</text>
</comment>
<reference evidence="1 2" key="1">
    <citation type="submission" date="2014-10" db="EMBL/GenBank/DDBJ databases">
        <title>Draft genome of the hookworm Ancylostoma caninum.</title>
        <authorList>
            <person name="Mitreva M."/>
        </authorList>
    </citation>
    <scope>NUCLEOTIDE SEQUENCE [LARGE SCALE GENOMIC DNA]</scope>
    <source>
        <strain evidence="1 2">Baltimore</strain>
    </source>
</reference>
<dbReference type="InterPro" id="IPR035940">
    <property type="entry name" value="CAP_sf"/>
</dbReference>
<dbReference type="AlphaFoldDB" id="A0A368GZ98"/>
<proteinExistence type="predicted"/>
<name>A0A368GZ98_ANCCA</name>
<evidence type="ECO:0000313" key="1">
    <source>
        <dbReference type="EMBL" id="RCN49693.1"/>
    </source>
</evidence>
<organism evidence="1 2">
    <name type="scientific">Ancylostoma caninum</name>
    <name type="common">Dog hookworm</name>
    <dbReference type="NCBI Taxonomy" id="29170"/>
    <lineage>
        <taxon>Eukaryota</taxon>
        <taxon>Metazoa</taxon>
        <taxon>Ecdysozoa</taxon>
        <taxon>Nematoda</taxon>
        <taxon>Chromadorea</taxon>
        <taxon>Rhabditida</taxon>
        <taxon>Rhabditina</taxon>
        <taxon>Rhabditomorpha</taxon>
        <taxon>Strongyloidea</taxon>
        <taxon>Ancylostomatidae</taxon>
        <taxon>Ancylostomatinae</taxon>
        <taxon>Ancylostoma</taxon>
    </lineage>
</organism>
<gene>
    <name evidence="1" type="ORF">ANCCAN_04149</name>
</gene>
<sequence length="105" mass="12091">MCQLQCALLIAGLPHALGFSFIFDMEKFFSLFRQNRVEETILPELACHGHRIDPAIRSIFHRFHNDIRRKVAKGEYLSNGSSLGPVSNMYELVRNIVIFTLKKKV</sequence>
<dbReference type="SUPFAM" id="SSF55797">
    <property type="entry name" value="PR-1-like"/>
    <property type="match status" value="1"/>
</dbReference>
<dbReference type="Proteomes" id="UP000252519">
    <property type="component" value="Unassembled WGS sequence"/>
</dbReference>